<dbReference type="CDD" id="cd03784">
    <property type="entry name" value="GT1_Gtf-like"/>
    <property type="match status" value="1"/>
</dbReference>
<dbReference type="InterPro" id="IPR035595">
    <property type="entry name" value="UDP_glycos_trans_CS"/>
</dbReference>
<proteinExistence type="inferred from homology"/>
<dbReference type="Pfam" id="PF00201">
    <property type="entry name" value="UDPGT"/>
    <property type="match status" value="1"/>
</dbReference>
<protein>
    <recommendedName>
        <fullName evidence="5">Glycosyltransferase</fullName>
        <ecNumber evidence="5">2.4.1.-</ecNumber>
    </recommendedName>
</protein>
<evidence type="ECO:0000256" key="3">
    <source>
        <dbReference type="ARBA" id="ARBA00022679"/>
    </source>
</evidence>
<dbReference type="PROSITE" id="PS00375">
    <property type="entry name" value="UDPGT"/>
    <property type="match status" value="1"/>
</dbReference>
<dbReference type="FunFam" id="3.40.50.2000:FF:000095">
    <property type="entry name" value="Glycosyltransferase"/>
    <property type="match status" value="1"/>
</dbReference>
<accession>A0A8K0MGV9</accession>
<comment type="similarity">
    <text evidence="1 4">Belongs to the UDP-glycosyltransferase family.</text>
</comment>
<dbReference type="SUPFAM" id="SSF53756">
    <property type="entry name" value="UDP-Glycosyltransferase/glycogen phosphorylase"/>
    <property type="match status" value="1"/>
</dbReference>
<dbReference type="OrthoDB" id="5835829at2759"/>
<evidence type="ECO:0000313" key="6">
    <source>
        <dbReference type="EMBL" id="KAF3445431.1"/>
    </source>
</evidence>
<dbReference type="Gene3D" id="3.40.50.2000">
    <property type="entry name" value="Glycogen Phosphorylase B"/>
    <property type="match status" value="2"/>
</dbReference>
<organism evidence="6 7">
    <name type="scientific">Rhamnella rubrinervis</name>
    <dbReference type="NCBI Taxonomy" id="2594499"/>
    <lineage>
        <taxon>Eukaryota</taxon>
        <taxon>Viridiplantae</taxon>
        <taxon>Streptophyta</taxon>
        <taxon>Embryophyta</taxon>
        <taxon>Tracheophyta</taxon>
        <taxon>Spermatophyta</taxon>
        <taxon>Magnoliopsida</taxon>
        <taxon>eudicotyledons</taxon>
        <taxon>Gunneridae</taxon>
        <taxon>Pentapetalae</taxon>
        <taxon>rosids</taxon>
        <taxon>fabids</taxon>
        <taxon>Rosales</taxon>
        <taxon>Rhamnaceae</taxon>
        <taxon>rhamnoid group</taxon>
        <taxon>Rhamneae</taxon>
        <taxon>Rhamnella</taxon>
    </lineage>
</organism>
<comment type="caution">
    <text evidence="6">The sequence shown here is derived from an EMBL/GenBank/DDBJ whole genome shotgun (WGS) entry which is preliminary data.</text>
</comment>
<evidence type="ECO:0000313" key="7">
    <source>
        <dbReference type="Proteomes" id="UP000796880"/>
    </source>
</evidence>
<dbReference type="Proteomes" id="UP000796880">
    <property type="component" value="Unassembled WGS sequence"/>
</dbReference>
<dbReference type="EMBL" id="VOIH02000005">
    <property type="protein sequence ID" value="KAF3445431.1"/>
    <property type="molecule type" value="Genomic_DNA"/>
</dbReference>
<gene>
    <name evidence="6" type="ORF">FNV43_RR10607</name>
</gene>
<name>A0A8K0MGV9_9ROSA</name>
<dbReference type="InterPro" id="IPR050481">
    <property type="entry name" value="UDP-glycosyltransf_plant"/>
</dbReference>
<dbReference type="FunFam" id="3.40.50.2000:FF:000020">
    <property type="entry name" value="Glycosyltransferase"/>
    <property type="match status" value="1"/>
</dbReference>
<sequence>MQDTIVLYAAPGMGHVISMVELGKLILHHYPRKFTISILITNGILETPAISHCIQRISNSNPFISFHRFPLQSIVTSPTDRSKAAIYFEFIRLNLPNVRNALNEISKTSIIKAFIIDLFCTSALSLGMDFGIPTFYFHISGASALAAFLYLPKIHEQTTKSFRNLTATVFQIPGLSPLRATHMPEPVLDRDDPAYWDFLYFCSNLPNADGIIANTFDGFEPVAMNAIQDGLCVADGPAPSVYYVGPLISTGDEEKGKAVSVEEDYMSWLDKQPSRSVVFLCFGSRGSFSELQVREVATGLERSGKRFLWVLKKPTIDEKMKQNQELNDFDLCSVLPEGFAERTRDLGMVVKSWVPQVEVLKKESVGGFVTHCGWNSVLEAVVTGVPMIAWPLYAEQHLNRTALVEDIGMAIPVEQREEDGFVSGAELEKRVRELMESEKGRELGERSRKMKEMTLAAFGESGSSKLAIKKFIDAIA</sequence>
<evidence type="ECO:0000256" key="1">
    <source>
        <dbReference type="ARBA" id="ARBA00009995"/>
    </source>
</evidence>
<dbReference type="GO" id="GO:0035251">
    <property type="term" value="F:UDP-glucosyltransferase activity"/>
    <property type="evidence" value="ECO:0007669"/>
    <property type="project" value="InterPro"/>
</dbReference>
<dbReference type="AlphaFoldDB" id="A0A8K0MGV9"/>
<dbReference type="EC" id="2.4.1.-" evidence="5"/>
<keyword evidence="3 4" id="KW-0808">Transferase</keyword>
<dbReference type="PANTHER" id="PTHR48048:SF20">
    <property type="entry name" value="GLYCOSYLTRANSFERASE"/>
    <property type="match status" value="1"/>
</dbReference>
<keyword evidence="7" id="KW-1185">Reference proteome</keyword>
<evidence type="ECO:0000256" key="5">
    <source>
        <dbReference type="RuleBase" id="RU362057"/>
    </source>
</evidence>
<evidence type="ECO:0000256" key="4">
    <source>
        <dbReference type="RuleBase" id="RU003718"/>
    </source>
</evidence>
<dbReference type="PANTHER" id="PTHR48048">
    <property type="entry name" value="GLYCOSYLTRANSFERASE"/>
    <property type="match status" value="1"/>
</dbReference>
<reference evidence="6" key="1">
    <citation type="submission" date="2020-03" db="EMBL/GenBank/DDBJ databases">
        <title>A high-quality chromosome-level genome assembly of a woody plant with both climbing and erect habits, Rhamnella rubrinervis.</title>
        <authorList>
            <person name="Lu Z."/>
            <person name="Yang Y."/>
            <person name="Zhu X."/>
            <person name="Sun Y."/>
        </authorList>
    </citation>
    <scope>NUCLEOTIDE SEQUENCE</scope>
    <source>
        <strain evidence="6">BYM</strain>
        <tissue evidence="6">Leaf</tissue>
    </source>
</reference>
<keyword evidence="2 4" id="KW-0328">Glycosyltransferase</keyword>
<evidence type="ECO:0000256" key="2">
    <source>
        <dbReference type="ARBA" id="ARBA00022676"/>
    </source>
</evidence>
<dbReference type="InterPro" id="IPR002213">
    <property type="entry name" value="UDP_glucos_trans"/>
</dbReference>